<dbReference type="EMBL" id="JAMZIH010003315">
    <property type="protein sequence ID" value="KAJ1676901.1"/>
    <property type="molecule type" value="Genomic_DNA"/>
</dbReference>
<proteinExistence type="predicted"/>
<keyword evidence="2" id="KW-1185">Reference proteome</keyword>
<evidence type="ECO:0000313" key="1">
    <source>
        <dbReference type="EMBL" id="KAJ1676901.1"/>
    </source>
</evidence>
<accession>A0ACC1HNJ1</accession>
<reference evidence="1" key="1">
    <citation type="submission" date="2022-06" db="EMBL/GenBank/DDBJ databases">
        <title>Phylogenomic reconstructions and comparative analyses of Kickxellomycotina fungi.</title>
        <authorList>
            <person name="Reynolds N.K."/>
            <person name="Stajich J.E."/>
            <person name="Barry K."/>
            <person name="Grigoriev I.V."/>
            <person name="Crous P."/>
            <person name="Smith M.E."/>
        </authorList>
    </citation>
    <scope>NUCLEOTIDE SEQUENCE</scope>
    <source>
        <strain evidence="1">RSA 2271</strain>
    </source>
</reference>
<organism evidence="1 2">
    <name type="scientific">Spiromyces aspiralis</name>
    <dbReference type="NCBI Taxonomy" id="68401"/>
    <lineage>
        <taxon>Eukaryota</taxon>
        <taxon>Fungi</taxon>
        <taxon>Fungi incertae sedis</taxon>
        <taxon>Zoopagomycota</taxon>
        <taxon>Kickxellomycotina</taxon>
        <taxon>Kickxellomycetes</taxon>
        <taxon>Kickxellales</taxon>
        <taxon>Kickxellaceae</taxon>
        <taxon>Spiromyces</taxon>
    </lineage>
</organism>
<comment type="caution">
    <text evidence="1">The sequence shown here is derived from an EMBL/GenBank/DDBJ whole genome shotgun (WGS) entry which is preliminary data.</text>
</comment>
<gene>
    <name evidence="1" type="ORF">EV182_007283</name>
</gene>
<dbReference type="Proteomes" id="UP001145114">
    <property type="component" value="Unassembled WGS sequence"/>
</dbReference>
<protein>
    <submittedName>
        <fullName evidence="1">Uncharacterized protein</fullName>
    </submittedName>
</protein>
<name>A0ACC1HNJ1_9FUNG</name>
<sequence length="174" mass="20431">MLERKASLYDKMTRDPEAYISVANEVSVDFQMKKWTRASDHTSSEGGSSDSEGESSDGEQWIEIVDEFGRNRVVRKRDAPSYTKQWDRPTDSIYNEDEGRGQPEMVSADMEREMRRQEWERRAAEASTSTITNQYQHYEQSTEIREKGVGFYQLSQDEVTRKRQLEELARLRQE</sequence>
<feature type="non-terminal residue" evidence="1">
    <location>
        <position position="174"/>
    </location>
</feature>
<evidence type="ECO:0000313" key="2">
    <source>
        <dbReference type="Proteomes" id="UP001145114"/>
    </source>
</evidence>